<keyword evidence="1" id="KW-0732">Signal</keyword>
<organism evidence="3 4">
    <name type="scientific">Candidatus Ordinivivax streblomastigis</name>
    <dbReference type="NCBI Taxonomy" id="2540710"/>
    <lineage>
        <taxon>Bacteria</taxon>
        <taxon>Pseudomonadati</taxon>
        <taxon>Bacteroidota</taxon>
        <taxon>Bacteroidia</taxon>
        <taxon>Bacteroidales</taxon>
        <taxon>Candidatus Ordinivivax</taxon>
    </lineage>
</organism>
<dbReference type="InterPro" id="IPR050708">
    <property type="entry name" value="T6SS_VgrG/RHS"/>
</dbReference>
<proteinExistence type="predicted"/>
<dbReference type="InterPro" id="IPR022385">
    <property type="entry name" value="Rhs_assc_core"/>
</dbReference>
<protein>
    <submittedName>
        <fullName evidence="3">tRNA nuclease WapA</fullName>
        <ecNumber evidence="3">3.1.-.-</ecNumber>
    </submittedName>
</protein>
<dbReference type="PANTHER" id="PTHR32305">
    <property type="match status" value="1"/>
</dbReference>
<evidence type="ECO:0000256" key="1">
    <source>
        <dbReference type="SAM" id="SignalP"/>
    </source>
</evidence>
<dbReference type="Gene3D" id="2.180.10.10">
    <property type="entry name" value="RHS repeat-associated core"/>
    <property type="match status" value="1"/>
</dbReference>
<feature type="domain" description="DUF6443" evidence="2">
    <location>
        <begin position="293"/>
        <end position="427"/>
    </location>
</feature>
<keyword evidence="3" id="KW-0378">Hydrolase</keyword>
<dbReference type="Gene3D" id="2.60.120.380">
    <property type="match status" value="2"/>
</dbReference>
<dbReference type="PROSITE" id="PS51257">
    <property type="entry name" value="PROKAR_LIPOPROTEIN"/>
    <property type="match status" value="1"/>
</dbReference>
<dbReference type="Pfam" id="PF20041">
    <property type="entry name" value="DUF6443"/>
    <property type="match status" value="1"/>
</dbReference>
<gene>
    <name evidence="3" type="ORF">EZS26_001300</name>
</gene>
<evidence type="ECO:0000313" key="3">
    <source>
        <dbReference type="EMBL" id="KAA6302468.1"/>
    </source>
</evidence>
<comment type="caution">
    <text evidence="3">The sequence shown here is derived from an EMBL/GenBank/DDBJ whole genome shotgun (WGS) entry which is preliminary data.</text>
</comment>
<accession>A0A5M8P258</accession>
<dbReference type="Proteomes" id="UP000324575">
    <property type="component" value="Unassembled WGS sequence"/>
</dbReference>
<dbReference type="NCBIfam" id="TIGR03696">
    <property type="entry name" value="Rhs_assc_core"/>
    <property type="match status" value="1"/>
</dbReference>
<dbReference type="PANTHER" id="PTHR32305:SF15">
    <property type="entry name" value="PROTEIN RHSA-RELATED"/>
    <property type="match status" value="1"/>
</dbReference>
<sequence>MKRYLYTIILLLVGGCAVFAQGSMQSPANIGTQSSPFYYGYMINTVGYSNTNNYNGNHTNDVYFKLTLSKPMGITAYCLNGDSYGAGGVDAYLYVLDASGNPIDYDWHEYVESGISLNVDHYGYFRKLLPIGTYYIAVEGYHENGIVDPRVIGTTVAFSVPYTEAGSYSSSFAYSGTVNTATTGNFYQGKSTNDVKYKFTLTRPMDVTISHCGSELSDTYLSLLDASGNLITSNDDYSGVGKCDNTLHSYLKRQLSAGTYYVVSEGYSGNGNITTTIQGEIPYIPAQPSQNQNYIKTRTYTSADGNNFLESVQYFDGLGRPNEQVQVGITPTGADLVHFQEYDGLGRNDKAWLPAVAASNNGTFVSLPDFKIKSTSTYNATTYNAAIDAEPYSYPIYENSPLNRVTQQYGPGAAWHNNGKAVKIEYLTNTTSGDLSCGLYKVNVSNGEPTLTRNSNSLNYTPKQLFVTKTTDEEGNVSYEFKDKLGQVVLQRQMNGTTKHDTYYVYDDFGNKCFVVPPIAADATSVTTAHLNNYIYQYKYDSRNRCIARKIPGADWVYSVYDKADRLILSQDGVQRINKNWTFYKYDTFGRVILSGVYTDTKSHSDLCTEINALLVTETITGGAYGYSWNVLPQITYDNTLLVNHYDDYQHLLSQDPAFQSKLNYETKTGYDARYENSSCSACSAKGLLVGTREKLLDGSGEIVTMMYYDDKGRMVQTKSINHLGGIEREYLKYNFSGQPLKKLHEHTPSATGAVVTEVYTYTYDSAGRLLQTAHELNGKNRMILANNAYDELGRLKTSMNAEKSILKTTYAYNIRSWIQKLSVPDFIEDLTYTYNGNIETMQWRQASKIRKYTFTYDGLSRLKTAVSNSGSDVFNTSYIYDKHGNITSLSRQGLTATKTYGFIDNLTMDYGNTNQLKNVTDAIVNLSWSNLQDFKDYTKGTVGAEYVYNKNGSMTMDINKGISKIAYNSLNLPQRIDIKSPIAEARNEYVYSASGQKLKVVQKWNPSYSTTPVIGSTVNAAALLLSKTTDYVGNKIYENGVLSKILTENGYYADGKYYFYIRDHLGNNRIVADQTATVVQSTQYYPFGMTFPDGTGQDKQAFKFGGKELDVMNGLNLYDFVARGYDPAIGRFMTIDPLAEKYYSTSPYAYCLNNPMRFIDPTGKDVWEIDELGNIANRIEDKTQDAFYKVDSDGQRITNEDGTEIGITFQYGTVKNRNHIINVQNADGNGTHEETMTIFEIKGDENASNAFNFMINSETNKVEWGNVKIGTEASGKNLLGTLHSENSSGIGSYALGYGYAIRQSDHNHPDGITTTPSERDVDNANAISGKFPSVTFNIYIQPHQSVSFNKSSPYIKPNSPGSHIGTLQTVGKY</sequence>
<dbReference type="EC" id="3.1.-.-" evidence="3"/>
<dbReference type="EMBL" id="SNRX01000007">
    <property type="protein sequence ID" value="KAA6302468.1"/>
    <property type="molecule type" value="Genomic_DNA"/>
</dbReference>
<feature type="chain" id="PRO_5024347219" evidence="1">
    <location>
        <begin position="21"/>
        <end position="1374"/>
    </location>
</feature>
<dbReference type="InterPro" id="IPR045619">
    <property type="entry name" value="DUF6443"/>
</dbReference>
<feature type="signal peptide" evidence="1">
    <location>
        <begin position="1"/>
        <end position="20"/>
    </location>
</feature>
<reference evidence="3 4" key="1">
    <citation type="submission" date="2019-03" db="EMBL/GenBank/DDBJ databases">
        <title>Single cell metagenomics reveals metabolic interactions within the superorganism composed of flagellate Streblomastix strix and complex community of Bacteroidetes bacteria on its surface.</title>
        <authorList>
            <person name="Treitli S.C."/>
            <person name="Kolisko M."/>
            <person name="Husnik F."/>
            <person name="Keeling P."/>
            <person name="Hampl V."/>
        </authorList>
    </citation>
    <scope>NUCLEOTIDE SEQUENCE [LARGE SCALE GENOMIC DNA]</scope>
    <source>
        <strain evidence="3">St1</strain>
    </source>
</reference>
<evidence type="ECO:0000259" key="2">
    <source>
        <dbReference type="Pfam" id="PF20041"/>
    </source>
</evidence>
<name>A0A5M8P258_9BACT</name>
<evidence type="ECO:0000313" key="4">
    <source>
        <dbReference type="Proteomes" id="UP000324575"/>
    </source>
</evidence>
<dbReference type="GO" id="GO:0016787">
    <property type="term" value="F:hydrolase activity"/>
    <property type="evidence" value="ECO:0007669"/>
    <property type="project" value="UniProtKB-KW"/>
</dbReference>